<feature type="transmembrane region" description="Helical" evidence="1">
    <location>
        <begin position="33"/>
        <end position="54"/>
    </location>
</feature>
<reference evidence="2 3" key="1">
    <citation type="journal article" date="2021" name="Elife">
        <title>Chloroplast acquisition without the gene transfer in kleptoplastic sea slugs, Plakobranchus ocellatus.</title>
        <authorList>
            <person name="Maeda T."/>
            <person name="Takahashi S."/>
            <person name="Yoshida T."/>
            <person name="Shimamura S."/>
            <person name="Takaki Y."/>
            <person name="Nagai Y."/>
            <person name="Toyoda A."/>
            <person name="Suzuki Y."/>
            <person name="Arimoto A."/>
            <person name="Ishii H."/>
            <person name="Satoh N."/>
            <person name="Nishiyama T."/>
            <person name="Hasebe M."/>
            <person name="Maruyama T."/>
            <person name="Minagawa J."/>
            <person name="Obokata J."/>
            <person name="Shigenobu S."/>
        </authorList>
    </citation>
    <scope>NUCLEOTIDE SEQUENCE [LARGE SCALE GENOMIC DNA]</scope>
</reference>
<evidence type="ECO:0000313" key="2">
    <source>
        <dbReference type="EMBL" id="GFN99479.1"/>
    </source>
</evidence>
<keyword evidence="1" id="KW-0472">Membrane</keyword>
<comment type="caution">
    <text evidence="2">The sequence shown here is derived from an EMBL/GenBank/DDBJ whole genome shotgun (WGS) entry which is preliminary data.</text>
</comment>
<proteinExistence type="predicted"/>
<accession>A0AAV3ZWC4</accession>
<gene>
    <name evidence="2" type="ORF">PoB_002598500</name>
</gene>
<name>A0AAV3ZWC4_9GAST</name>
<sequence length="84" mass="9459">MAPEEGRTDDLITRKTSQALVLELNLSETLSHFLLQILQPWIIVIQCAPLFFLFRFCFNISAPLPLFLSPSIETVASLNLVSLL</sequence>
<dbReference type="AlphaFoldDB" id="A0AAV3ZWC4"/>
<keyword evidence="3" id="KW-1185">Reference proteome</keyword>
<evidence type="ECO:0000256" key="1">
    <source>
        <dbReference type="SAM" id="Phobius"/>
    </source>
</evidence>
<evidence type="ECO:0000313" key="3">
    <source>
        <dbReference type="Proteomes" id="UP000735302"/>
    </source>
</evidence>
<keyword evidence="1" id="KW-1133">Transmembrane helix</keyword>
<protein>
    <submittedName>
        <fullName evidence="2">Uncharacterized protein</fullName>
    </submittedName>
</protein>
<keyword evidence="1" id="KW-0812">Transmembrane</keyword>
<dbReference type="EMBL" id="BLXT01003003">
    <property type="protein sequence ID" value="GFN99479.1"/>
    <property type="molecule type" value="Genomic_DNA"/>
</dbReference>
<organism evidence="2 3">
    <name type="scientific">Plakobranchus ocellatus</name>
    <dbReference type="NCBI Taxonomy" id="259542"/>
    <lineage>
        <taxon>Eukaryota</taxon>
        <taxon>Metazoa</taxon>
        <taxon>Spiralia</taxon>
        <taxon>Lophotrochozoa</taxon>
        <taxon>Mollusca</taxon>
        <taxon>Gastropoda</taxon>
        <taxon>Heterobranchia</taxon>
        <taxon>Euthyneura</taxon>
        <taxon>Panpulmonata</taxon>
        <taxon>Sacoglossa</taxon>
        <taxon>Placobranchoidea</taxon>
        <taxon>Plakobranchidae</taxon>
        <taxon>Plakobranchus</taxon>
    </lineage>
</organism>
<dbReference type="Proteomes" id="UP000735302">
    <property type="component" value="Unassembled WGS sequence"/>
</dbReference>